<accession>A0AAN6DGZ5</accession>
<dbReference type="AlphaFoldDB" id="A0AAN6DGZ5"/>
<protein>
    <submittedName>
        <fullName evidence="2">Uncharacterized protein</fullName>
    </submittedName>
</protein>
<feature type="compositionally biased region" description="Basic and acidic residues" evidence="1">
    <location>
        <begin position="383"/>
        <end position="405"/>
    </location>
</feature>
<evidence type="ECO:0000313" key="2">
    <source>
        <dbReference type="EMBL" id="KAG7818934.1"/>
    </source>
</evidence>
<sequence length="447" mass="48126">MTITAQPGPPSPLQCPALGSSSGGPSETTPLLAPAAGADHSPFSKRSLAQWTNNIRDLRLPPRHQAAADLVRVVGVVLCLQRQLRADRRVQAPGRGAVRAPVAENDQMDPQKLLSVLLWPLVPDPQHGLHSRERHQSARPPAPDPHRPLHRHRDALVGQLLLSFLRKNRLRAAQEEAQTQGGLVPAVSGRLRGGRRIFQTTPVAAPGPGTDRHADQRGVRVDRRHALATTAGDRETGHSRLHRQKHRPRPRQLDAQGGARERPGARPARGHRQRAVAAVETPERVAVVPVWVAVSPDLHHWPAVLRADQKPFSASAHLESVVGGYERSAARDAEPRPGLQGAHVPQTARRAQGTGLERGADAAGAGPEPAGPGAQAAHAGGGLRDRGAVHQPDPDDRERDGVLDHRQRRSRRQGPAEQLELVSVRQDRRVQVGGGQYDHSGPGHPAG</sequence>
<evidence type="ECO:0000313" key="3">
    <source>
        <dbReference type="Proteomes" id="UP001196530"/>
    </source>
</evidence>
<evidence type="ECO:0000256" key="1">
    <source>
        <dbReference type="SAM" id="MobiDB-lite"/>
    </source>
</evidence>
<comment type="caution">
    <text evidence="2">The sequence shown here is derived from an EMBL/GenBank/DDBJ whole genome shotgun (WGS) entry which is preliminary data.</text>
</comment>
<feature type="region of interest" description="Disordered" evidence="1">
    <location>
        <begin position="1"/>
        <end position="41"/>
    </location>
</feature>
<gene>
    <name evidence="2" type="ORF">KL928_002802</name>
</gene>
<dbReference type="RefSeq" id="XP_043059956.1">
    <property type="nucleotide sequence ID" value="XM_043203319.1"/>
</dbReference>
<feature type="region of interest" description="Disordered" evidence="1">
    <location>
        <begin position="228"/>
        <end position="278"/>
    </location>
</feature>
<name>A0AAN6DGZ5_PICAN</name>
<dbReference type="EMBL" id="JAHLUX010000005">
    <property type="protein sequence ID" value="KAG7818934.1"/>
    <property type="molecule type" value="Genomic_DNA"/>
</dbReference>
<feature type="compositionally biased region" description="Low complexity" evidence="1">
    <location>
        <begin position="361"/>
        <end position="378"/>
    </location>
</feature>
<dbReference type="GeneID" id="66126853"/>
<dbReference type="Proteomes" id="UP001196530">
    <property type="component" value="Unassembled WGS sequence"/>
</dbReference>
<organism evidence="2 3">
    <name type="scientific">Pichia angusta</name>
    <name type="common">Yeast</name>
    <name type="synonym">Hansenula polymorpha</name>
    <dbReference type="NCBI Taxonomy" id="870730"/>
    <lineage>
        <taxon>Eukaryota</taxon>
        <taxon>Fungi</taxon>
        <taxon>Dikarya</taxon>
        <taxon>Ascomycota</taxon>
        <taxon>Saccharomycotina</taxon>
        <taxon>Pichiomycetes</taxon>
        <taxon>Pichiales</taxon>
        <taxon>Pichiaceae</taxon>
        <taxon>Ogataea</taxon>
    </lineage>
</organism>
<reference evidence="2" key="1">
    <citation type="journal article" date="2021" name="G3 (Bethesda)">
        <title>Genomic diversity, chromosomal rearrangements, and interspecies hybridization in the ogataea polymorpha species complex.</title>
        <authorList>
            <person name="Hanson S.J."/>
            <person name="Cinneide E.O."/>
            <person name="Salzberg L.I."/>
            <person name="Wolfe K.H."/>
            <person name="McGowan J."/>
            <person name="Fitzpatrick D.A."/>
            <person name="Matlin K."/>
        </authorList>
    </citation>
    <scope>NUCLEOTIDE SEQUENCE</scope>
    <source>
        <strain evidence="2">61-244</strain>
    </source>
</reference>
<feature type="region of interest" description="Disordered" evidence="1">
    <location>
        <begin position="326"/>
        <end position="447"/>
    </location>
</feature>
<feature type="compositionally biased region" description="Basic residues" evidence="1">
    <location>
        <begin position="239"/>
        <end position="250"/>
    </location>
</feature>
<proteinExistence type="predicted"/>
<feature type="region of interest" description="Disordered" evidence="1">
    <location>
        <begin position="127"/>
        <end position="147"/>
    </location>
</feature>